<protein>
    <recommendedName>
        <fullName evidence="4">Lipoprotein</fullName>
    </recommendedName>
</protein>
<reference evidence="2 3" key="1">
    <citation type="submission" date="2013-04" db="EMBL/GenBank/DDBJ databases">
        <authorList>
            <person name="Harkins D.M."/>
            <person name="Durkin A.S."/>
            <person name="Brinkac L.M."/>
            <person name="Haft D.H."/>
            <person name="Selengut J.D."/>
            <person name="Sanka R."/>
            <person name="DePew J."/>
            <person name="Purushe J."/>
            <person name="Hartskeerl R.A."/>
            <person name="Ahmed A."/>
            <person name="van der Linden H."/>
            <person name="Goris M.G.A."/>
            <person name="Vinetz J.M."/>
            <person name="Sutton G.G."/>
            <person name="Nierman W.C."/>
            <person name="Fouts D.E."/>
        </authorList>
    </citation>
    <scope>NUCLEOTIDE SEQUENCE [LARGE SCALE GENOMIC DNA]</scope>
    <source>
        <strain evidence="2 3">Sao Paulo</strain>
    </source>
</reference>
<comment type="caution">
    <text evidence="2">The sequence shown here is derived from an EMBL/GenBank/DDBJ whole genome shotgun (WGS) entry which is preliminary data.</text>
</comment>
<feature type="chain" id="PRO_5022923915" description="Lipoprotein" evidence="1">
    <location>
        <begin position="21"/>
        <end position="251"/>
    </location>
</feature>
<dbReference type="STRING" id="1249483.LEP1GSC202_2885"/>
<name>A0A5E8H7L5_9LEPT</name>
<dbReference type="RefSeq" id="WP_015678767.1">
    <property type="nucleotide sequence ID" value="NZ_AOGX02000035.1"/>
</dbReference>
<evidence type="ECO:0000313" key="2">
    <source>
        <dbReference type="EMBL" id="EOQ87431.1"/>
    </source>
</evidence>
<organism evidence="2 3">
    <name type="scientific">Leptospira yanagawae serovar Saopaulo str. Sao Paulo = ATCC 700523</name>
    <dbReference type="NCBI Taxonomy" id="1249483"/>
    <lineage>
        <taxon>Bacteria</taxon>
        <taxon>Pseudomonadati</taxon>
        <taxon>Spirochaetota</taxon>
        <taxon>Spirochaetia</taxon>
        <taxon>Leptospirales</taxon>
        <taxon>Leptospiraceae</taxon>
        <taxon>Leptospira</taxon>
    </lineage>
</organism>
<evidence type="ECO:0008006" key="4">
    <source>
        <dbReference type="Google" id="ProtNLM"/>
    </source>
</evidence>
<dbReference type="EMBL" id="AOGX02000035">
    <property type="protein sequence ID" value="EOQ87431.1"/>
    <property type="molecule type" value="Genomic_DNA"/>
</dbReference>
<keyword evidence="1" id="KW-0732">Signal</keyword>
<proteinExistence type="predicted"/>
<gene>
    <name evidence="2" type="ORF">LEP1GSC202_2885</name>
</gene>
<dbReference type="Proteomes" id="UP000013996">
    <property type="component" value="Unassembled WGS sequence"/>
</dbReference>
<feature type="signal peptide" evidence="1">
    <location>
        <begin position="1"/>
        <end position="20"/>
    </location>
</feature>
<dbReference type="AlphaFoldDB" id="A0A5E8H7L5"/>
<evidence type="ECO:0000256" key="1">
    <source>
        <dbReference type="SAM" id="SignalP"/>
    </source>
</evidence>
<accession>A0A5E8H7L5</accession>
<evidence type="ECO:0000313" key="3">
    <source>
        <dbReference type="Proteomes" id="UP000013996"/>
    </source>
</evidence>
<dbReference type="OrthoDB" id="345827at2"/>
<sequence length="251" mass="26061">MKFLQPFMIISMLFAFGNCAELFSSKDKDNNEDLILAALLAGPGCGPTAVSGSAGNGTKYNFAGCTGDANVVLNGFGFTVNGVSFNAGIQGTSNSSTIVTNASSLSETGNESKAGIEVVYVMNQAGSSIDAMIQTTTSLAGPGVRLSPTSAQWLNATNAFAFGTKAGSPWASSVSVEKTVCLEVHNESGDAHIFGWSLPCNQVDRSNYEFEEDGATISDFSGNRVGLRINNAVIKSITIYSSVIGAVGSFR</sequence>